<feature type="region of interest" description="Disordered" evidence="1">
    <location>
        <begin position="291"/>
        <end position="312"/>
    </location>
</feature>
<dbReference type="CTD" id="1839"/>
<dbReference type="GeneID" id="116531618"/>
<accession>A0A6J3FKT9</accession>
<dbReference type="Proteomes" id="UP000504640">
    <property type="component" value="Unplaced"/>
</dbReference>
<sequence length="373" mass="40116">MLPLFLGPTSTSGPECPELGRLLRVGLWIPVVSQTGPREGVLYGELPTGESKQAHENYQLKVDWNTKLLPALDFCDHRASVPFPDPLSTKATKIQTRLGVGSDSWNLWLLTVPTLLHKAAAGSGAELPAPRAWRASQHGRREGAAPGGAELRRLREPYSRPRAGQRSFRRRNYGVRASSRPDLGARGRANARAGRVSKTDTKRERAARGSRPGVHAEAGGGRCPAESPELRRPARVPAPSGRRLQSDWCLAASTRCGTMKLPPSVVLKLFLAAVLSALVTGESLERLRRGLAAGTSNPDPPTGSTDQLLPLGGGRDWKVRDLQEADLDLLRGGCGGRPSSDPGGLLKNKQIQDSCCLANTVGWGYSWRTSGKS</sequence>
<protein>
    <submittedName>
        <fullName evidence="3">Proheparin-binding EGF-like growth factor</fullName>
    </submittedName>
</protein>
<gene>
    <name evidence="3" type="primary">HBEGF</name>
</gene>
<proteinExistence type="predicted"/>
<evidence type="ECO:0000313" key="2">
    <source>
        <dbReference type="Proteomes" id="UP000504640"/>
    </source>
</evidence>
<feature type="compositionally biased region" description="Low complexity" evidence="1">
    <location>
        <begin position="184"/>
        <end position="194"/>
    </location>
</feature>
<evidence type="ECO:0000313" key="3">
    <source>
        <dbReference type="RefSeq" id="XP_032106389.1"/>
    </source>
</evidence>
<reference evidence="3" key="1">
    <citation type="submission" date="2025-08" db="UniProtKB">
        <authorList>
            <consortium name="RefSeq"/>
        </authorList>
    </citation>
    <scope>IDENTIFICATION</scope>
    <source>
        <tissue evidence="3">Blood</tissue>
    </source>
</reference>
<dbReference type="AlphaFoldDB" id="A0A6J3FKT9"/>
<feature type="compositionally biased region" description="Basic and acidic residues" evidence="1">
    <location>
        <begin position="150"/>
        <end position="159"/>
    </location>
</feature>
<feature type="region of interest" description="Disordered" evidence="1">
    <location>
        <begin position="123"/>
        <end position="244"/>
    </location>
</feature>
<feature type="compositionally biased region" description="Polar residues" evidence="1">
    <location>
        <begin position="294"/>
        <end position="307"/>
    </location>
</feature>
<dbReference type="RefSeq" id="XP_032106389.1">
    <property type="nucleotide sequence ID" value="XM_032250498.1"/>
</dbReference>
<name>A0A6J3FKT9_SAPAP</name>
<feature type="compositionally biased region" description="Basic and acidic residues" evidence="1">
    <location>
        <begin position="197"/>
        <end position="207"/>
    </location>
</feature>
<evidence type="ECO:0000256" key="1">
    <source>
        <dbReference type="SAM" id="MobiDB-lite"/>
    </source>
</evidence>
<keyword evidence="2" id="KW-1185">Reference proteome</keyword>
<organism evidence="2 3">
    <name type="scientific">Sapajus apella</name>
    <name type="common">Brown-capped capuchin</name>
    <name type="synonym">Cebus apella</name>
    <dbReference type="NCBI Taxonomy" id="9515"/>
    <lineage>
        <taxon>Eukaryota</taxon>
        <taxon>Metazoa</taxon>
        <taxon>Chordata</taxon>
        <taxon>Craniata</taxon>
        <taxon>Vertebrata</taxon>
        <taxon>Euteleostomi</taxon>
        <taxon>Mammalia</taxon>
        <taxon>Eutheria</taxon>
        <taxon>Euarchontoglires</taxon>
        <taxon>Primates</taxon>
        <taxon>Haplorrhini</taxon>
        <taxon>Platyrrhini</taxon>
        <taxon>Cebidae</taxon>
        <taxon>Cebinae</taxon>
        <taxon>Sapajus</taxon>
    </lineage>
</organism>